<dbReference type="SUPFAM" id="SSF55486">
    <property type="entry name" value="Metalloproteases ('zincins'), catalytic domain"/>
    <property type="match status" value="1"/>
</dbReference>
<dbReference type="CDD" id="cd12952">
    <property type="entry name" value="MMP_ACEL2062"/>
    <property type="match status" value="1"/>
</dbReference>
<accession>A0A1G1XNG5</accession>
<dbReference type="Proteomes" id="UP000176498">
    <property type="component" value="Unassembled WGS sequence"/>
</dbReference>
<protein>
    <recommendedName>
        <fullName evidence="3">Metallopeptidase family protein</fullName>
    </recommendedName>
</protein>
<name>A0A1G1XNG5_9BACT</name>
<proteinExistence type="predicted"/>
<gene>
    <name evidence="1" type="ORF">A2Y82_02000</name>
</gene>
<dbReference type="InterPro" id="IPR038555">
    <property type="entry name" value="Zincin_1_sf"/>
</dbReference>
<sequence>MTRFEFEKLVHDAITLLPCHIRDAMDNVSFVIERDPRRKKTKEIGIRIDETLLGLYEGIPRIKRGSGYFGVLPDKITIFQKSIEDLAGRNENKLKKLIYEVVWHEVGHHLGFDEKEIRALEAKKRKHH</sequence>
<dbReference type="EMBL" id="MHHZ01000021">
    <property type="protein sequence ID" value="OGY41196.1"/>
    <property type="molecule type" value="Genomic_DNA"/>
</dbReference>
<organism evidence="1 2">
    <name type="scientific">Candidatus Buchananbacteria bacterium RBG_13_36_9</name>
    <dbReference type="NCBI Taxonomy" id="1797530"/>
    <lineage>
        <taxon>Bacteria</taxon>
        <taxon>Candidatus Buchananiibacteriota</taxon>
    </lineage>
</organism>
<evidence type="ECO:0008006" key="3">
    <source>
        <dbReference type="Google" id="ProtNLM"/>
    </source>
</evidence>
<reference evidence="1 2" key="1">
    <citation type="journal article" date="2016" name="Nat. Commun.">
        <title>Thousands of microbial genomes shed light on interconnected biogeochemical processes in an aquifer system.</title>
        <authorList>
            <person name="Anantharaman K."/>
            <person name="Brown C.T."/>
            <person name="Hug L.A."/>
            <person name="Sharon I."/>
            <person name="Castelle C.J."/>
            <person name="Probst A.J."/>
            <person name="Thomas B.C."/>
            <person name="Singh A."/>
            <person name="Wilkins M.J."/>
            <person name="Karaoz U."/>
            <person name="Brodie E.L."/>
            <person name="Williams K.H."/>
            <person name="Hubbard S.S."/>
            <person name="Banfield J.F."/>
        </authorList>
    </citation>
    <scope>NUCLEOTIDE SEQUENCE [LARGE SCALE GENOMIC DNA]</scope>
</reference>
<dbReference type="Gene3D" id="3.30.2010.20">
    <property type="match status" value="1"/>
</dbReference>
<evidence type="ECO:0000313" key="2">
    <source>
        <dbReference type="Proteomes" id="UP000176498"/>
    </source>
</evidence>
<dbReference type="Pfam" id="PF06262">
    <property type="entry name" value="Zincin_1"/>
    <property type="match status" value="1"/>
</dbReference>
<evidence type="ECO:0000313" key="1">
    <source>
        <dbReference type="EMBL" id="OGY41196.1"/>
    </source>
</evidence>
<dbReference type="InterPro" id="IPR010428">
    <property type="entry name" value="Zincin_1"/>
</dbReference>
<dbReference type="AlphaFoldDB" id="A0A1G1XNG5"/>
<comment type="caution">
    <text evidence="1">The sequence shown here is derived from an EMBL/GenBank/DDBJ whole genome shotgun (WGS) entry which is preliminary data.</text>
</comment>